<evidence type="ECO:0000313" key="1">
    <source>
        <dbReference type="EMBL" id="MDW5594173.1"/>
    </source>
</evidence>
<comment type="caution">
    <text evidence="1">The sequence shown here is derived from an EMBL/GenBank/DDBJ whole genome shotgun (WGS) entry which is preliminary data.</text>
</comment>
<dbReference type="RefSeq" id="WP_318596430.1">
    <property type="nucleotide sequence ID" value="NZ_JAWSTH010000013.1"/>
</dbReference>
<proteinExistence type="predicted"/>
<evidence type="ECO:0000313" key="2">
    <source>
        <dbReference type="Proteomes" id="UP001284601"/>
    </source>
</evidence>
<sequence length="121" mass="13424">MRVVTEQHESDGASGEADATITSAVERGLFKSALDFYGAAEAVIDYRGLDRPRLRFDLERLQSVRAAMGALERRIEIARRAGLSTEQIVGITRLDPEMVERIVARQRERAALVDEPAALVE</sequence>
<accession>A0ABU4HLJ7</accession>
<reference evidence="1 2" key="2">
    <citation type="submission" date="2023-10" db="EMBL/GenBank/DDBJ databases">
        <authorList>
            <person name="Han X.F."/>
        </authorList>
    </citation>
    <scope>NUCLEOTIDE SEQUENCE [LARGE SCALE GENOMIC DNA]</scope>
    <source>
        <strain evidence="1 2">KCTC 39840</strain>
    </source>
</reference>
<dbReference type="EMBL" id="JAWSTH010000013">
    <property type="protein sequence ID" value="MDW5594173.1"/>
    <property type="molecule type" value="Genomic_DNA"/>
</dbReference>
<organism evidence="1 2">
    <name type="scientific">Conexibacter stalactiti</name>
    <dbReference type="NCBI Taxonomy" id="1940611"/>
    <lineage>
        <taxon>Bacteria</taxon>
        <taxon>Bacillati</taxon>
        <taxon>Actinomycetota</taxon>
        <taxon>Thermoleophilia</taxon>
        <taxon>Solirubrobacterales</taxon>
        <taxon>Conexibacteraceae</taxon>
        <taxon>Conexibacter</taxon>
    </lineage>
</organism>
<protein>
    <recommendedName>
        <fullName evidence="3">DNA-binding protein</fullName>
    </recommendedName>
</protein>
<name>A0ABU4HLJ7_9ACTN</name>
<reference evidence="2" key="1">
    <citation type="submission" date="2023-07" db="EMBL/GenBank/DDBJ databases">
        <title>Conexibacter stalactiti sp. nov., isolated from stalactites in a lava cave and emended description of the genus Conexibacter.</title>
        <authorList>
            <person name="Lee S.D."/>
        </authorList>
    </citation>
    <scope>NUCLEOTIDE SEQUENCE [LARGE SCALE GENOMIC DNA]</scope>
    <source>
        <strain evidence="2">KCTC 39840</strain>
    </source>
</reference>
<dbReference type="Proteomes" id="UP001284601">
    <property type="component" value="Unassembled WGS sequence"/>
</dbReference>
<gene>
    <name evidence="1" type="ORF">R7226_07495</name>
</gene>
<evidence type="ECO:0008006" key="3">
    <source>
        <dbReference type="Google" id="ProtNLM"/>
    </source>
</evidence>
<keyword evidence="2" id="KW-1185">Reference proteome</keyword>